<feature type="transmembrane region" description="Helical" evidence="1">
    <location>
        <begin position="59"/>
        <end position="77"/>
    </location>
</feature>
<dbReference type="Proteomes" id="UP001501844">
    <property type="component" value="Unassembled WGS sequence"/>
</dbReference>
<reference evidence="3" key="1">
    <citation type="journal article" date="2019" name="Int. J. Syst. Evol. Microbiol.">
        <title>The Global Catalogue of Microorganisms (GCM) 10K type strain sequencing project: providing services to taxonomists for standard genome sequencing and annotation.</title>
        <authorList>
            <consortium name="The Broad Institute Genomics Platform"/>
            <consortium name="The Broad Institute Genome Sequencing Center for Infectious Disease"/>
            <person name="Wu L."/>
            <person name="Ma J."/>
        </authorList>
    </citation>
    <scope>NUCLEOTIDE SEQUENCE [LARGE SCALE GENOMIC DNA]</scope>
    <source>
        <strain evidence="3">JCM 17917</strain>
    </source>
</reference>
<evidence type="ECO:0000313" key="2">
    <source>
        <dbReference type="EMBL" id="GAA4303512.1"/>
    </source>
</evidence>
<comment type="caution">
    <text evidence="2">The sequence shown here is derived from an EMBL/GenBank/DDBJ whole genome shotgun (WGS) entry which is preliminary data.</text>
</comment>
<feature type="transmembrane region" description="Helical" evidence="1">
    <location>
        <begin position="36"/>
        <end position="53"/>
    </location>
</feature>
<evidence type="ECO:0000313" key="3">
    <source>
        <dbReference type="Proteomes" id="UP001501844"/>
    </source>
</evidence>
<accession>A0ABP8FHC1</accession>
<evidence type="ECO:0000256" key="1">
    <source>
        <dbReference type="SAM" id="Phobius"/>
    </source>
</evidence>
<keyword evidence="1" id="KW-0472">Membrane</keyword>
<protein>
    <submittedName>
        <fullName evidence="2">Uncharacterized protein</fullName>
    </submittedName>
</protein>
<dbReference type="EMBL" id="BAABGX010000002">
    <property type="protein sequence ID" value="GAA4303512.1"/>
    <property type="molecule type" value="Genomic_DNA"/>
</dbReference>
<organism evidence="2 3">
    <name type="scientific">Nibribacter koreensis</name>
    <dbReference type="NCBI Taxonomy" id="1084519"/>
    <lineage>
        <taxon>Bacteria</taxon>
        <taxon>Pseudomonadati</taxon>
        <taxon>Bacteroidota</taxon>
        <taxon>Cytophagia</taxon>
        <taxon>Cytophagales</taxon>
        <taxon>Hymenobacteraceae</taxon>
        <taxon>Nibribacter</taxon>
    </lineage>
</organism>
<keyword evidence="1" id="KW-1133">Transmembrane helix</keyword>
<keyword evidence="3" id="KW-1185">Reference proteome</keyword>
<keyword evidence="1" id="KW-0812">Transmembrane</keyword>
<sequence>MNKTVEAASANKKFMKVASKIKRDAKSGKKANAVNGYIKIGLILILAGVLIGILPHLGLLGSIVAIVGVVFLVLGLLEMI</sequence>
<proteinExistence type="predicted"/>
<gene>
    <name evidence="2" type="ORF">GCM10023183_16230</name>
</gene>
<name>A0ABP8FHC1_9BACT</name>